<dbReference type="KEGG" id="parq:DSM112329_04076"/>
<protein>
    <submittedName>
        <fullName evidence="1">Uncharacterized protein</fullName>
    </submittedName>
</protein>
<dbReference type="InterPro" id="IPR017853">
    <property type="entry name" value="GH"/>
</dbReference>
<reference evidence="1" key="1">
    <citation type="submission" date="2022-12" db="EMBL/GenBank/DDBJ databases">
        <title>Paraconexibacter alkalitolerans sp. nov. and Baekduia alba sp. nov., isolated from soil and emended description of the genera Paraconexibacter (Chun et al., 2020) and Baekduia (An et al., 2020).</title>
        <authorList>
            <person name="Vieira S."/>
            <person name="Huber K.J."/>
            <person name="Geppert A."/>
            <person name="Wolf J."/>
            <person name="Neumann-Schaal M."/>
            <person name="Muesken M."/>
            <person name="Overmann J."/>
        </authorList>
    </citation>
    <scope>NUCLEOTIDE SEQUENCE</scope>
    <source>
        <strain evidence="1">AEG42_29</strain>
    </source>
</reference>
<dbReference type="EMBL" id="CP114014">
    <property type="protein sequence ID" value="XAY07196.1"/>
    <property type="molecule type" value="Genomic_DNA"/>
</dbReference>
<dbReference type="AlphaFoldDB" id="A0AAU7AZL9"/>
<accession>A0AAU7AZL9</accession>
<dbReference type="Gene3D" id="3.20.20.80">
    <property type="entry name" value="Glycosidases"/>
    <property type="match status" value="1"/>
</dbReference>
<dbReference type="SUPFAM" id="SSF51445">
    <property type="entry name" value="(Trans)glycosidases"/>
    <property type="match status" value="1"/>
</dbReference>
<proteinExistence type="predicted"/>
<organism evidence="1">
    <name type="scientific">Paraconexibacter sp. AEG42_29</name>
    <dbReference type="NCBI Taxonomy" id="2997339"/>
    <lineage>
        <taxon>Bacteria</taxon>
        <taxon>Bacillati</taxon>
        <taxon>Actinomycetota</taxon>
        <taxon>Thermoleophilia</taxon>
        <taxon>Solirubrobacterales</taxon>
        <taxon>Paraconexibacteraceae</taxon>
        <taxon>Paraconexibacter</taxon>
    </lineage>
</organism>
<evidence type="ECO:0000313" key="1">
    <source>
        <dbReference type="EMBL" id="XAY07196.1"/>
    </source>
</evidence>
<sequence length="344" mass="36904">MLVAVLVGVALPAAFPSEQVDVSLVTADESFLAPGVHRGFNVTAYTPLGFSGPGATQALQALAATGSTHAAFVPTWYQPTIASNEMAPDADKTVSDASLVAGLQAARAAGLQVVVKPHVDVADGTFRGLIRPADYDVWFAAYREMLLRYARIAQTAGAELFVIGDELTGVQGDTVRWPPLIAAVREVFKGKLTYAANWDPGYKAVPFWKLLDYVGIDEYHPLVTGTDTPTAKQLQAAWAPLVDELRAAHEETGKPLLLTELGYPSRRGSTAAPAGEDFGRPVDARGQARAYTAAYRALRGLPYVAGIYWWEWPTDARDHEADGGAGNYTPRGKSAERVLRDFSG</sequence>
<gene>
    <name evidence="1" type="ORF">DSM112329_04076</name>
</gene>
<dbReference type="Pfam" id="PF22612">
    <property type="entry name" value="GH113"/>
    <property type="match status" value="1"/>
</dbReference>
<name>A0AAU7AZL9_9ACTN</name>
<dbReference type="CDD" id="cd19608">
    <property type="entry name" value="GH113_mannanase-like"/>
    <property type="match status" value="1"/>
</dbReference>
<dbReference type="RefSeq" id="WP_354698401.1">
    <property type="nucleotide sequence ID" value="NZ_CP114014.1"/>
</dbReference>
<dbReference type="InterPro" id="IPR055151">
    <property type="entry name" value="GH113"/>
</dbReference>